<evidence type="ECO:0000256" key="2">
    <source>
        <dbReference type="ARBA" id="ARBA00006727"/>
    </source>
</evidence>
<dbReference type="Pfam" id="PF07690">
    <property type="entry name" value="MFS_1"/>
    <property type="match status" value="1"/>
</dbReference>
<reference evidence="5" key="2">
    <citation type="submission" date="2014-02" db="EMBL/GenBank/DDBJ databases">
        <title>Complete DNA sequence of /Kuraishia capsulata/ illustrates novel genomic features among budding yeasts (/Saccharomycotina/).</title>
        <authorList>
            <person name="Morales L."/>
            <person name="Noel B."/>
            <person name="Porcel B."/>
            <person name="Marcet-Houben M."/>
            <person name="Hullo M-F."/>
            <person name="Sacerdot C."/>
            <person name="Tekaia F."/>
            <person name="Leh-Louis V."/>
            <person name="Despons L."/>
            <person name="Khanna V."/>
            <person name="Aury J-M."/>
            <person name="Barbe V."/>
            <person name="Couloux A."/>
            <person name="Labadie K."/>
            <person name="Pelletier E."/>
            <person name="Souciet J-L."/>
            <person name="Boekhout T."/>
            <person name="Gabaldon T."/>
            <person name="Wincker P."/>
            <person name="Dujon B."/>
        </authorList>
    </citation>
    <scope>NUCLEOTIDE SEQUENCE</scope>
    <source>
        <strain evidence="5">CBS 1993</strain>
    </source>
</reference>
<feature type="transmembrane region" description="Helical" evidence="4">
    <location>
        <begin position="441"/>
        <end position="462"/>
    </location>
</feature>
<feature type="transmembrane region" description="Helical" evidence="4">
    <location>
        <begin position="367"/>
        <end position="388"/>
    </location>
</feature>
<feature type="transmembrane region" description="Helical" evidence="4">
    <location>
        <begin position="342"/>
        <end position="361"/>
    </location>
</feature>
<evidence type="ECO:0000313" key="5">
    <source>
        <dbReference type="EMBL" id="CDK29196.1"/>
    </source>
</evidence>
<feature type="transmembrane region" description="Helical" evidence="4">
    <location>
        <begin position="72"/>
        <end position="95"/>
    </location>
</feature>
<dbReference type="InterPro" id="IPR011701">
    <property type="entry name" value="MFS"/>
</dbReference>
<feature type="transmembrane region" description="Helical" evidence="4">
    <location>
        <begin position="233"/>
        <end position="253"/>
    </location>
</feature>
<reference evidence="5" key="1">
    <citation type="submission" date="2013-12" db="EMBL/GenBank/DDBJ databases">
        <authorList>
            <person name="Genoscope - CEA"/>
        </authorList>
    </citation>
    <scope>NUCLEOTIDE SEQUENCE</scope>
    <source>
        <strain evidence="5">CBS 1993</strain>
    </source>
</reference>
<keyword evidence="6" id="KW-1185">Reference proteome</keyword>
<feature type="compositionally biased region" description="Basic and acidic residues" evidence="3">
    <location>
        <begin position="19"/>
        <end position="48"/>
    </location>
</feature>
<evidence type="ECO:0000256" key="1">
    <source>
        <dbReference type="ARBA" id="ARBA00004141"/>
    </source>
</evidence>
<feature type="region of interest" description="Disordered" evidence="3">
    <location>
        <begin position="1"/>
        <end position="61"/>
    </location>
</feature>
<dbReference type="SUPFAM" id="SSF103473">
    <property type="entry name" value="MFS general substrate transporter"/>
    <property type="match status" value="1"/>
</dbReference>
<feature type="transmembrane region" description="Helical" evidence="4">
    <location>
        <begin position="311"/>
        <end position="330"/>
    </location>
</feature>
<dbReference type="HOGENOM" id="CLU_001265_1_2_1"/>
<feature type="transmembrane region" description="Helical" evidence="4">
    <location>
        <begin position="400"/>
        <end position="421"/>
    </location>
</feature>
<dbReference type="CDD" id="cd17352">
    <property type="entry name" value="MFS_MCT_SLC16"/>
    <property type="match status" value="1"/>
</dbReference>
<gene>
    <name evidence="5" type="ORF">KUCA_T00005183001</name>
</gene>
<name>W6MR55_9ASCO</name>
<dbReference type="Proteomes" id="UP000019384">
    <property type="component" value="Unassembled WGS sequence"/>
</dbReference>
<dbReference type="GO" id="GO:0016020">
    <property type="term" value="C:membrane"/>
    <property type="evidence" value="ECO:0007669"/>
    <property type="project" value="UniProtKB-SubCell"/>
</dbReference>
<comment type="subcellular location">
    <subcellularLocation>
        <location evidence="1">Membrane</location>
        <topology evidence="1">Multi-pass membrane protein</topology>
    </subcellularLocation>
</comment>
<dbReference type="InterPro" id="IPR050327">
    <property type="entry name" value="Proton-linked_MCT"/>
</dbReference>
<keyword evidence="4" id="KW-0472">Membrane</keyword>
<accession>W6MR55</accession>
<dbReference type="EMBL" id="HG793130">
    <property type="protein sequence ID" value="CDK29196.1"/>
    <property type="molecule type" value="Genomic_DNA"/>
</dbReference>
<feature type="transmembrane region" description="Helical" evidence="4">
    <location>
        <begin position="169"/>
        <end position="191"/>
    </location>
</feature>
<evidence type="ECO:0008006" key="7">
    <source>
        <dbReference type="Google" id="ProtNLM"/>
    </source>
</evidence>
<feature type="transmembrane region" description="Helical" evidence="4">
    <location>
        <begin position="274"/>
        <end position="299"/>
    </location>
</feature>
<sequence>MSAIEVKAVDTDTAVPSRVEGRRRDSQFDHESENGDLDFDRKSESTQKEDEEAISSETDAGPLQLEVPDGGYGWVIVLACFFFNISTWGSNAGYAIYLAHYLNNNTFPGATKIDFGIVGGIVFGCGLPLAPLYNYMVGRIGLKSVIVIGITIQLAGTLLASFSTKYWQILLTQGACEGVGMSMVALTNVNLLPQWFRKKRSTAIGFAAAGSGMGGIIFNLPMQQIINKHGFRWSLRVQAIMCASLSVIGLFLARSREKHIRPVYKIYDRQVWRCFGIWLEVIYLMLTMLGYVVLMYNLADFTRSLGYTAQQGSVVSTMVSVGSLTIRPFCGRILDYYGPVNVSIFLHAIVGVFAIAMWIPIRNLASAIIFAFIEGGMMGTLWIAMPPVTAKIVGLRKMGVGLAVNWIFLGVAGFVSPIIGIDLKSKDIDGHSFPAQYRNPAIFVGCVYFGSAIALLIMRGWIIARSKLADERFGAREEDQDSLEISVPPMATMRNLFTMYGKI</sequence>
<keyword evidence="4" id="KW-0812">Transmembrane</keyword>
<dbReference type="OrthoDB" id="6499973at2759"/>
<dbReference type="PANTHER" id="PTHR11360">
    <property type="entry name" value="MONOCARBOXYLATE TRANSPORTER"/>
    <property type="match status" value="1"/>
</dbReference>
<dbReference type="InterPro" id="IPR036259">
    <property type="entry name" value="MFS_trans_sf"/>
</dbReference>
<feature type="transmembrane region" description="Helical" evidence="4">
    <location>
        <begin position="203"/>
        <end position="221"/>
    </location>
</feature>
<proteinExistence type="inferred from homology"/>
<dbReference type="AlphaFoldDB" id="W6MR55"/>
<keyword evidence="4" id="KW-1133">Transmembrane helix</keyword>
<dbReference type="GeneID" id="34522572"/>
<dbReference type="GO" id="GO:0022857">
    <property type="term" value="F:transmembrane transporter activity"/>
    <property type="evidence" value="ECO:0007669"/>
    <property type="project" value="InterPro"/>
</dbReference>
<dbReference type="PANTHER" id="PTHR11360:SF315">
    <property type="entry name" value="TRANSPORTER MCH2-RELATED"/>
    <property type="match status" value="1"/>
</dbReference>
<comment type="similarity">
    <text evidence="2">Belongs to the major facilitator superfamily. Monocarboxylate porter (TC 2.A.1.13) family.</text>
</comment>
<evidence type="ECO:0000256" key="3">
    <source>
        <dbReference type="SAM" id="MobiDB-lite"/>
    </source>
</evidence>
<feature type="transmembrane region" description="Helical" evidence="4">
    <location>
        <begin position="115"/>
        <end position="133"/>
    </location>
</feature>
<feature type="transmembrane region" description="Helical" evidence="4">
    <location>
        <begin position="145"/>
        <end position="163"/>
    </location>
</feature>
<protein>
    <recommendedName>
        <fullName evidence="7">Major facilitator superfamily (MFS) profile domain-containing protein</fullName>
    </recommendedName>
</protein>
<evidence type="ECO:0000313" key="6">
    <source>
        <dbReference type="Proteomes" id="UP000019384"/>
    </source>
</evidence>
<dbReference type="RefSeq" id="XP_022461184.1">
    <property type="nucleotide sequence ID" value="XM_022600355.1"/>
</dbReference>
<dbReference type="Gene3D" id="1.20.1250.20">
    <property type="entry name" value="MFS general substrate transporter like domains"/>
    <property type="match status" value="2"/>
</dbReference>
<evidence type="ECO:0000256" key="4">
    <source>
        <dbReference type="SAM" id="Phobius"/>
    </source>
</evidence>
<organism evidence="5 6">
    <name type="scientific">Kuraishia capsulata CBS 1993</name>
    <dbReference type="NCBI Taxonomy" id="1382522"/>
    <lineage>
        <taxon>Eukaryota</taxon>
        <taxon>Fungi</taxon>
        <taxon>Dikarya</taxon>
        <taxon>Ascomycota</taxon>
        <taxon>Saccharomycotina</taxon>
        <taxon>Pichiomycetes</taxon>
        <taxon>Pichiales</taxon>
        <taxon>Pichiaceae</taxon>
        <taxon>Kuraishia</taxon>
    </lineage>
</organism>